<feature type="compositionally biased region" description="Basic and acidic residues" evidence="1">
    <location>
        <begin position="1379"/>
        <end position="1392"/>
    </location>
</feature>
<feature type="region of interest" description="Disordered" evidence="1">
    <location>
        <begin position="1"/>
        <end position="33"/>
    </location>
</feature>
<evidence type="ECO:0000313" key="2">
    <source>
        <dbReference type="EMBL" id="EKM78652.1"/>
    </source>
</evidence>
<dbReference type="STRING" id="597362.K5X6S5"/>
<feature type="region of interest" description="Disordered" evidence="1">
    <location>
        <begin position="831"/>
        <end position="880"/>
    </location>
</feature>
<dbReference type="Gene3D" id="2.130.10.10">
    <property type="entry name" value="YVTN repeat-like/Quinoprotein amine dehydrogenase"/>
    <property type="match status" value="1"/>
</dbReference>
<feature type="compositionally biased region" description="Polar residues" evidence="1">
    <location>
        <begin position="1536"/>
        <end position="1551"/>
    </location>
</feature>
<feature type="compositionally biased region" description="Polar residues" evidence="1">
    <location>
        <begin position="772"/>
        <end position="794"/>
    </location>
</feature>
<feature type="region of interest" description="Disordered" evidence="1">
    <location>
        <begin position="583"/>
        <end position="728"/>
    </location>
</feature>
<dbReference type="SUPFAM" id="SSF117289">
    <property type="entry name" value="Nucleoporin domain"/>
    <property type="match status" value="1"/>
</dbReference>
<feature type="compositionally biased region" description="Basic and acidic residues" evidence="1">
    <location>
        <begin position="1133"/>
        <end position="1149"/>
    </location>
</feature>
<evidence type="ECO:0000313" key="3">
    <source>
        <dbReference type="Proteomes" id="UP000008493"/>
    </source>
</evidence>
<feature type="compositionally biased region" description="Low complexity" evidence="1">
    <location>
        <begin position="643"/>
        <end position="654"/>
    </location>
</feature>
<feature type="region of interest" description="Disordered" evidence="1">
    <location>
        <begin position="772"/>
        <end position="819"/>
    </location>
</feature>
<dbReference type="RefSeq" id="XP_007330499.1">
    <property type="nucleotide sequence ID" value="XM_007330437.1"/>
</dbReference>
<feature type="compositionally biased region" description="Acidic residues" evidence="1">
    <location>
        <begin position="1197"/>
        <end position="1208"/>
    </location>
</feature>
<feature type="compositionally biased region" description="Polar residues" evidence="1">
    <location>
        <begin position="501"/>
        <end position="526"/>
    </location>
</feature>
<feature type="compositionally biased region" description="Pro residues" evidence="1">
    <location>
        <begin position="1464"/>
        <end position="1475"/>
    </location>
</feature>
<feature type="compositionally biased region" description="Polar residues" evidence="1">
    <location>
        <begin position="1244"/>
        <end position="1253"/>
    </location>
</feature>
<feature type="compositionally biased region" description="Gly residues" evidence="1">
    <location>
        <begin position="1966"/>
        <end position="1975"/>
    </location>
</feature>
<feature type="region of interest" description="Disordered" evidence="1">
    <location>
        <begin position="501"/>
        <end position="561"/>
    </location>
</feature>
<feature type="compositionally biased region" description="Low complexity" evidence="1">
    <location>
        <begin position="527"/>
        <end position="544"/>
    </location>
</feature>
<reference evidence="3" key="1">
    <citation type="journal article" date="2012" name="Proc. Natl. Acad. Sci. U.S.A.">
        <title>Genome sequence of the button mushroom Agaricus bisporus reveals mechanisms governing adaptation to a humic-rich ecological niche.</title>
        <authorList>
            <person name="Morin E."/>
            <person name="Kohler A."/>
            <person name="Baker A.R."/>
            <person name="Foulongne-Oriol M."/>
            <person name="Lombard V."/>
            <person name="Nagy L.G."/>
            <person name="Ohm R.A."/>
            <person name="Patyshakuliyeva A."/>
            <person name="Brun A."/>
            <person name="Aerts A.L."/>
            <person name="Bailey A.M."/>
            <person name="Billette C."/>
            <person name="Coutinho P.M."/>
            <person name="Deakin G."/>
            <person name="Doddapaneni H."/>
            <person name="Floudas D."/>
            <person name="Grimwood J."/>
            <person name="Hilden K."/>
            <person name="Kuees U."/>
            <person name="LaButti K.M."/>
            <person name="Lapidus A."/>
            <person name="Lindquist E.A."/>
            <person name="Lucas S.M."/>
            <person name="Murat C."/>
            <person name="Riley R.W."/>
            <person name="Salamov A.A."/>
            <person name="Schmutz J."/>
            <person name="Subramanian V."/>
            <person name="Woesten H.A.B."/>
            <person name="Xu J."/>
            <person name="Eastwood D.C."/>
            <person name="Foster G.D."/>
            <person name="Sonnenberg A.S."/>
            <person name="Cullen D."/>
            <person name="de Vries R.P."/>
            <person name="Lundell T."/>
            <person name="Hibbett D.S."/>
            <person name="Henrissat B."/>
            <person name="Burton K.S."/>
            <person name="Kerrigan R.W."/>
            <person name="Challen M.P."/>
            <person name="Grigoriev I.V."/>
            <person name="Martin F."/>
        </authorList>
    </citation>
    <scope>NUCLEOTIDE SEQUENCE [LARGE SCALE GENOMIC DNA]</scope>
    <source>
        <strain evidence="3">JB137-S8 / ATCC MYA-4627 / FGSC 10392</strain>
    </source>
</reference>
<dbReference type="OrthoDB" id="248320at2759"/>
<feature type="compositionally biased region" description="Basic and acidic residues" evidence="1">
    <location>
        <begin position="1209"/>
        <end position="1224"/>
    </location>
</feature>
<feature type="compositionally biased region" description="Pro residues" evidence="1">
    <location>
        <begin position="13"/>
        <end position="24"/>
    </location>
</feature>
<accession>K5X6S5</accession>
<feature type="compositionally biased region" description="Pro residues" evidence="1">
    <location>
        <begin position="837"/>
        <end position="855"/>
    </location>
</feature>
<gene>
    <name evidence="2" type="ORF">AGABI1DRAFT_107164</name>
</gene>
<dbReference type="EMBL" id="JH971391">
    <property type="protein sequence ID" value="EKM78652.1"/>
    <property type="molecule type" value="Genomic_DNA"/>
</dbReference>
<evidence type="ECO:0008006" key="4">
    <source>
        <dbReference type="Google" id="ProtNLM"/>
    </source>
</evidence>
<sequence length="1975" mass="208810">MQFTPLSHAGPSITPPERFPPISYPPQSNVNVNPNRRSCSSDGFNYPNFRLINKSTRVYLSEPFTLDSLTTYRPFAVANTKGWFAAVRKIGDAQGKSYVDEITCLYLRVMDIDIIFSPLKDLRESIQKANEDEKGFFFPQRDLNLDVGLPTIVVFAQNDTRLLVGSDNGSIHVYDTAMLFSSGEGFVAPLHTYNAQYGALRQIAPNPGTEPDLVDKFAVVRSDGVVQLMNTNLESLGGWSSANSDGNPIAVSWSPKGKHLAIGLRSGDILTFAPNKLSVPNKHLPAAVEGQLVGLNWLSPGHTFRVTYAPQIANQGESIQQIVYLDTKSNGLTAFDTIHPFPMSDRQQESHALILPHWDEDSISENSKALMVVGDRASSDIEILGGHSGQWFQQSQENPVSLPLDKQSEETTLMVLDLDLTDSETSAPIVYAYLNDGSVQAWRLEHSKPYLKMMSLTTGTVPDIQVTQPGDITVDATMDEKDAANVLTSLSGFVTSDSNMPQQNSTFGTSAQPPSLFGQASQPTFGQTPSFGSPSTSSSIFGQSPAFGSSQPTSSFFGHQPSRHAFSDIATQRDTGNVFGGPSFGATSSSMPPPTQLAPDEMTREASMSDGTAPGFGTLSLGGGGSEVSDSKPKTGIFGSFGPAPSTSQPATPAFGGPIRPAQGFGAFSNYSSTTPTSGSSQEKSSSSAFSSTPQPAAHPAFGQTGFAKPSFGQPSFGQTGFGKPAPVTTAPASGNAFAAFASSPASFSSALQSNKGESSTVGGFAAYASGGSNTSRAASQSGQLGANAPTESAVQPLGSTGAFGSTSTSPSLAGSASGFGLRANAEATAVPRISPTQPPPGMMSPPSSPEPSIPSRPVSSPVEIKKEIPAPVSGPSSSSFIRESTAFGGLKAIEETSPFFKKHDEKMPVNAFRDFAQSKPAPSTVSPAFGAPSQLGATNRSVFGSTSQMGVAKPALVSTTPTTTPAKPAIAGGFSAFSGPSSGFFGVSGGQKKPFSELLKSEGDIEKGVDEGKHFSAKSSEGSTMEPSTPSKPTPVFSAASTPTSTKPSPSDITTTPKTPLTITEREENTTPKTPTSLPVTKREESATPQTPTPSIGAKQEESTTPKTPPRSSILKEEESTTPKVPVPSAIKSEESTTPKATPHEASRDASTSDLSVSSIGSFVDVSTDRSFDVVEEDEGDDAHSFLSSDFSSEPSTDDEESEEEEEVDRKKDKLSEVSDRRSSSPTPQPEVPSVFVSPSPPTDANQTSATQGESTTPPGSPSTGSQVPAKSPSPTPASTTPSSTSPSPSPFGIGIGRPSTRPARSSPLAAKPVSGEEEEEEGEIKAKPGIYEVPLSRLSVSPKPSIVREEPIKQKDNDATVRPITPPLLSAFGGPVSEKEKSTTHTKSEAEAVQIPSPIPAPARPPMPVFPTPIEPAAQAKDETSKPPLLPEGSQAPEAASVAPPTTSVPFSLPPFSLAPKPMAPPSQPPPSDSAPAMAKPPVFPRTEPPAPSEPPAGFKPSGFFGPQPAGVWGLDSHQSSPKPPQSAPATTSNKPATLSPPQSASKPTPMTIERACFSMVEGIEKELAELKELRDEVSIRYGRLTHAAGGSRLKAELGDRSKWGIADAVTFRQTVLQLEDDLVELSSIRETFKQALRELNGNMLRANTRREEIARFKKAKRDKEFAKMLNTRSLGPEHLESQQHLRRGIRVARDRIQKLESHLQESKRKLSQAASGRPYIKAPSLDVINRTYRNIDMAIQQQNDEMEKLAGRVSKLKIGFQNSPSGSRDIRLPDRQRRGIAISPHVAVTTAAALNAERSAYKLKKALLKVRKEPILNVRAASAPRPPSAFETPQKSPAASNIFESVQGPLFPPPEENRGTFWDIDLNVPAEDKFRPGAPLPSSKRGAGSNPKKHSSVSLKRTSSEASPPNKTSAADFWGTPPAFPSSKLAGEVKAKVPFVPLTPPTPITPTPTNRSKSPNSLPGGGFEAFLK</sequence>
<feature type="compositionally biased region" description="Basic and acidic residues" evidence="1">
    <location>
        <begin position="1348"/>
        <end position="1361"/>
    </location>
</feature>
<feature type="region of interest" description="Disordered" evidence="1">
    <location>
        <begin position="983"/>
        <end position="1552"/>
    </location>
</feature>
<dbReference type="GeneID" id="18822366"/>
<feature type="compositionally biased region" description="Pro residues" evidence="1">
    <location>
        <begin position="1399"/>
        <end position="1416"/>
    </location>
</feature>
<dbReference type="KEGG" id="abp:AGABI1DRAFT107164"/>
<dbReference type="InterPro" id="IPR015943">
    <property type="entry name" value="WD40/YVTN_repeat-like_dom_sf"/>
</dbReference>
<name>K5X6S5_AGABU</name>
<feature type="compositionally biased region" description="Polar residues" evidence="1">
    <location>
        <begin position="1899"/>
        <end position="1916"/>
    </location>
</feature>
<keyword evidence="3" id="KW-1185">Reference proteome</keyword>
<feature type="compositionally biased region" description="Polar residues" evidence="1">
    <location>
        <begin position="1150"/>
        <end position="1162"/>
    </location>
</feature>
<dbReference type="eggNOG" id="KOG3630">
    <property type="taxonomic scope" value="Eukaryota"/>
</dbReference>
<dbReference type="Proteomes" id="UP000008493">
    <property type="component" value="Unassembled WGS sequence"/>
</dbReference>
<protein>
    <recommendedName>
        <fullName evidence="4">Nucleoporin Nup159/Nup146 N-terminal domain-containing protein</fullName>
    </recommendedName>
</protein>
<organism evidence="2 3">
    <name type="scientific">Agaricus bisporus var. burnettii (strain JB137-S8 / ATCC MYA-4627 / FGSC 10392)</name>
    <name type="common">White button mushroom</name>
    <dbReference type="NCBI Taxonomy" id="597362"/>
    <lineage>
        <taxon>Eukaryota</taxon>
        <taxon>Fungi</taxon>
        <taxon>Dikarya</taxon>
        <taxon>Basidiomycota</taxon>
        <taxon>Agaricomycotina</taxon>
        <taxon>Agaricomycetes</taxon>
        <taxon>Agaricomycetidae</taxon>
        <taxon>Agaricales</taxon>
        <taxon>Agaricineae</taxon>
        <taxon>Agaricaceae</taxon>
        <taxon>Agaricus</taxon>
    </lineage>
</organism>
<dbReference type="OMA" id="PIMYAYL"/>
<feature type="region of interest" description="Disordered" evidence="1">
    <location>
        <begin position="1875"/>
        <end position="1975"/>
    </location>
</feature>
<feature type="compositionally biased region" description="Low complexity" evidence="1">
    <location>
        <begin position="799"/>
        <end position="812"/>
    </location>
</feature>
<feature type="compositionally biased region" description="Polar residues" evidence="1">
    <location>
        <begin position="546"/>
        <end position="557"/>
    </location>
</feature>
<dbReference type="HOGENOM" id="CLU_002355_0_0_1"/>
<feature type="compositionally biased region" description="Polar residues" evidence="1">
    <location>
        <begin position="1018"/>
        <end position="1032"/>
    </location>
</feature>
<feature type="compositionally biased region" description="Low complexity" evidence="1">
    <location>
        <begin position="678"/>
        <end position="692"/>
    </location>
</feature>
<proteinExistence type="predicted"/>
<evidence type="ECO:0000256" key="1">
    <source>
        <dbReference type="SAM" id="MobiDB-lite"/>
    </source>
</evidence>
<feature type="compositionally biased region" description="Low complexity" evidence="1">
    <location>
        <begin position="1254"/>
        <end position="1288"/>
    </location>
</feature>
<feature type="compositionally biased region" description="Pro residues" evidence="1">
    <location>
        <begin position="1484"/>
        <end position="1497"/>
    </location>
</feature>
<feature type="compositionally biased region" description="Low complexity" evidence="1">
    <location>
        <begin position="1186"/>
        <end position="1196"/>
    </location>
</feature>
<feature type="compositionally biased region" description="Low complexity" evidence="1">
    <location>
        <begin position="1039"/>
        <end position="1064"/>
    </location>
</feature>
<feature type="compositionally biased region" description="Pro residues" evidence="1">
    <location>
        <begin position="1944"/>
        <end position="1953"/>
    </location>
</feature>
<feature type="compositionally biased region" description="Basic and acidic residues" evidence="1">
    <location>
        <begin position="1000"/>
        <end position="1015"/>
    </location>
</feature>
<dbReference type="InParanoid" id="K5X6S5"/>